<dbReference type="SUPFAM" id="SSF69593">
    <property type="entry name" value="Glycerol-3-phosphate (1)-acyltransferase"/>
    <property type="match status" value="1"/>
</dbReference>
<dbReference type="GO" id="GO:0016020">
    <property type="term" value="C:membrane"/>
    <property type="evidence" value="ECO:0007669"/>
    <property type="project" value="UniProtKB-SubCell"/>
</dbReference>
<dbReference type="InterPro" id="IPR002123">
    <property type="entry name" value="Plipid/glycerol_acylTrfase"/>
</dbReference>
<protein>
    <submittedName>
        <fullName evidence="17">Glycerol-3-phosphate acyltransferase 4-like</fullName>
    </submittedName>
</protein>
<feature type="transmembrane region" description="Helical" evidence="15">
    <location>
        <begin position="16"/>
        <end position="38"/>
    </location>
</feature>
<evidence type="ECO:0000259" key="16">
    <source>
        <dbReference type="SMART" id="SM00563"/>
    </source>
</evidence>
<dbReference type="PANTHER" id="PTHR23063:SF2">
    <property type="entry name" value="GLYCEROL-3-PHOSPHATE ACYLTRANSFERASE 4, ISOFORM D-RELATED"/>
    <property type="match status" value="1"/>
</dbReference>
<dbReference type="GO" id="GO:0008654">
    <property type="term" value="P:phospholipid biosynthetic process"/>
    <property type="evidence" value="ECO:0007669"/>
    <property type="project" value="UniProtKB-KW"/>
</dbReference>
<keyword evidence="12 17" id="KW-0012">Acyltransferase</keyword>
<dbReference type="SMART" id="SM00563">
    <property type="entry name" value="PlsC"/>
    <property type="match status" value="1"/>
</dbReference>
<keyword evidence="6 15" id="KW-0812">Transmembrane</keyword>
<keyword evidence="9 15" id="KW-0472">Membrane</keyword>
<evidence type="ECO:0000256" key="10">
    <source>
        <dbReference type="ARBA" id="ARBA00023209"/>
    </source>
</evidence>
<dbReference type="PANTHER" id="PTHR23063">
    <property type="entry name" value="PHOSPHOLIPID ACYLTRANSFERASE"/>
    <property type="match status" value="1"/>
</dbReference>
<keyword evidence="8" id="KW-0443">Lipid metabolism</keyword>
<dbReference type="GO" id="GO:0004366">
    <property type="term" value="F:glycerol-3-phosphate O-acyltransferase activity"/>
    <property type="evidence" value="ECO:0007669"/>
    <property type="project" value="TreeGrafter"/>
</dbReference>
<accession>A0A6F9D5H6</accession>
<reference evidence="17" key="1">
    <citation type="submission" date="2020-04" db="EMBL/GenBank/DDBJ databases">
        <authorList>
            <person name="Neveu A P."/>
        </authorList>
    </citation>
    <scope>NUCLEOTIDE SEQUENCE</scope>
    <source>
        <tissue evidence="17">Whole embryo</tissue>
    </source>
</reference>
<keyword evidence="5 17" id="KW-0808">Transferase</keyword>
<evidence type="ECO:0000256" key="8">
    <source>
        <dbReference type="ARBA" id="ARBA00023098"/>
    </source>
</evidence>
<evidence type="ECO:0000256" key="5">
    <source>
        <dbReference type="ARBA" id="ARBA00022679"/>
    </source>
</evidence>
<evidence type="ECO:0000256" key="7">
    <source>
        <dbReference type="ARBA" id="ARBA00022989"/>
    </source>
</evidence>
<keyword evidence="7 15" id="KW-1133">Transmembrane helix</keyword>
<dbReference type="EMBL" id="LR782790">
    <property type="protein sequence ID" value="CAB3220650.1"/>
    <property type="molecule type" value="mRNA"/>
</dbReference>
<evidence type="ECO:0000256" key="11">
    <source>
        <dbReference type="ARBA" id="ARBA00023264"/>
    </source>
</evidence>
<sequence>MEDLAVTFEILCKATFIFSFLLLLLVVGPACLGIEIGIRKGYIRLLMRLFQWGTRRLQKEGEMLTSEDIIEKENSINRLGSLSDCVNEPHKKFKLPDVSYLVKSGIEAVIDDEVTKRFRAEELPSWNLLTRTDFHYRFIRKPTCLPTKSADICVRLSILWLVGVLLRYCILFPLRLVITVFALSWILCTMLPLAALSDSSFKRRMGYYVNVVGFRIICRALSAVVTYHDRENMPQPGGICVANHTTTLDAAVLMQDRPYAVLGQIHGGFLGGIMRIMSRATKHVWFERSEVRDRQFVSKRIMEHVSDLNNFPVLLFPEGTCINNTSVMMFKKGSFEMPTTIYPVAIKYNPWFGDAFWNSSKHSMLQYLLVVMTSWAIVADVWYLPAMKREPEETAVQFAERVKAVIARKGGLVDCVWDGQLKRMRVKESYLREKQKELGELYGECDELGQDHQCVKRVRFNLSTTEEIEIEQTELSSDSQSSDEGDAETQDGQISLDDKVEEVLGQSEETEGLRLRHNGEIPA</sequence>
<name>A0A6F9D5H6_9ASCI</name>
<evidence type="ECO:0000256" key="12">
    <source>
        <dbReference type="ARBA" id="ARBA00023315"/>
    </source>
</evidence>
<evidence type="ECO:0000313" key="17">
    <source>
        <dbReference type="EMBL" id="CAB3220650.1"/>
    </source>
</evidence>
<keyword evidence="11" id="KW-1208">Phospholipid metabolism</keyword>
<dbReference type="AlphaFoldDB" id="A0A6F9D5H6"/>
<feature type="domain" description="Phospholipid/glycerol acyltransferase" evidence="16">
    <location>
        <begin position="238"/>
        <end position="349"/>
    </location>
</feature>
<comment type="similarity">
    <text evidence="3">Belongs to the 1-acyl-sn-glycerol-3-phosphate acyltransferase family.</text>
</comment>
<evidence type="ECO:0000256" key="2">
    <source>
        <dbReference type="ARBA" id="ARBA00005189"/>
    </source>
</evidence>
<proteinExistence type="evidence at transcript level"/>
<feature type="region of interest" description="Disordered" evidence="14">
    <location>
        <begin position="470"/>
        <end position="523"/>
    </location>
</feature>
<keyword evidence="10" id="KW-0594">Phospholipid biosynthesis</keyword>
<dbReference type="GO" id="GO:0019432">
    <property type="term" value="P:triglyceride biosynthetic process"/>
    <property type="evidence" value="ECO:0007669"/>
    <property type="project" value="TreeGrafter"/>
</dbReference>
<feature type="compositionally biased region" description="Basic and acidic residues" evidence="14">
    <location>
        <begin position="511"/>
        <end position="523"/>
    </location>
</feature>
<dbReference type="CDD" id="cd07991">
    <property type="entry name" value="LPLAT_LPCAT1-like"/>
    <property type="match status" value="1"/>
</dbReference>
<comment type="pathway">
    <text evidence="13">Phospholipid metabolism.</text>
</comment>
<evidence type="ECO:0000256" key="15">
    <source>
        <dbReference type="SAM" id="Phobius"/>
    </source>
</evidence>
<dbReference type="GO" id="GO:0005783">
    <property type="term" value="C:endoplasmic reticulum"/>
    <property type="evidence" value="ECO:0007669"/>
    <property type="project" value="TreeGrafter"/>
</dbReference>
<comment type="pathway">
    <text evidence="2">Lipid metabolism.</text>
</comment>
<feature type="transmembrane region" description="Helical" evidence="15">
    <location>
        <begin position="176"/>
        <end position="195"/>
    </location>
</feature>
<evidence type="ECO:0000256" key="14">
    <source>
        <dbReference type="SAM" id="MobiDB-lite"/>
    </source>
</evidence>
<evidence type="ECO:0000256" key="1">
    <source>
        <dbReference type="ARBA" id="ARBA00004370"/>
    </source>
</evidence>
<dbReference type="InterPro" id="IPR045252">
    <property type="entry name" value="LPCAT1-like"/>
</dbReference>
<evidence type="ECO:0000256" key="13">
    <source>
        <dbReference type="ARBA" id="ARBA00025707"/>
    </source>
</evidence>
<organism evidence="17">
    <name type="scientific">Phallusia mammillata</name>
    <dbReference type="NCBI Taxonomy" id="59560"/>
    <lineage>
        <taxon>Eukaryota</taxon>
        <taxon>Metazoa</taxon>
        <taxon>Chordata</taxon>
        <taxon>Tunicata</taxon>
        <taxon>Ascidiacea</taxon>
        <taxon>Phlebobranchia</taxon>
        <taxon>Ascidiidae</taxon>
        <taxon>Phallusia</taxon>
    </lineage>
</organism>
<evidence type="ECO:0000256" key="3">
    <source>
        <dbReference type="ARBA" id="ARBA00008655"/>
    </source>
</evidence>
<comment type="subcellular location">
    <subcellularLocation>
        <location evidence="1">Membrane</location>
    </subcellularLocation>
</comment>
<evidence type="ECO:0000256" key="6">
    <source>
        <dbReference type="ARBA" id="ARBA00022692"/>
    </source>
</evidence>
<evidence type="ECO:0000256" key="9">
    <source>
        <dbReference type="ARBA" id="ARBA00023136"/>
    </source>
</evidence>
<gene>
    <name evidence="17" type="primary">Agpat6</name>
</gene>
<keyword evidence="4" id="KW-0444">Lipid biosynthesis</keyword>
<evidence type="ECO:0000256" key="4">
    <source>
        <dbReference type="ARBA" id="ARBA00022516"/>
    </source>
</evidence>
<dbReference type="Pfam" id="PF01553">
    <property type="entry name" value="Acyltransferase"/>
    <property type="match status" value="1"/>
</dbReference>